<name>A0A4S5ETK5_9ACTN</name>
<accession>A0A4S5ETK5</accession>
<keyword evidence="2" id="KW-1185">Reference proteome</keyword>
<reference evidence="1 2" key="1">
    <citation type="submission" date="2019-04" db="EMBL/GenBank/DDBJ databases">
        <title>Draft genome sequences for three unisolated Alnus-infective Frankia Sp+ strains, AgTrS, AiOr and AvVan, the first sequenced Frankia strains able to sporulate in-planta.</title>
        <authorList>
            <person name="Bethencourt L."/>
            <person name="Vautrin F."/>
            <person name="Taib N."/>
            <person name="Dubost A."/>
            <person name="Castro-Garcia L."/>
            <person name="Imbaud O."/>
            <person name="Abrouk D."/>
            <person name="Fournier P."/>
            <person name="Briolay J."/>
            <person name="Nguyen A."/>
            <person name="Normand P."/>
            <person name="Fernandez M.P."/>
            <person name="Brochier-Armanet C."/>
            <person name="Herrera-Belaroussi A."/>
        </authorList>
    </citation>
    <scope>NUCLEOTIDE SEQUENCE [LARGE SCALE GENOMIC DNA]</scope>
    <source>
        <strain evidence="1 2">AvVan</strain>
    </source>
</reference>
<evidence type="ECO:0000313" key="1">
    <source>
        <dbReference type="EMBL" id="THJ75811.1"/>
    </source>
</evidence>
<dbReference type="Proteomes" id="UP000305282">
    <property type="component" value="Unassembled WGS sequence"/>
</dbReference>
<dbReference type="AlphaFoldDB" id="A0A4S5ETK5"/>
<dbReference type="RefSeq" id="WP_136446855.1">
    <property type="nucleotide sequence ID" value="NZ_SSXH01000041.1"/>
</dbReference>
<proteinExistence type="predicted"/>
<dbReference type="SUPFAM" id="SSF53448">
    <property type="entry name" value="Nucleotide-diphospho-sugar transferases"/>
    <property type="match status" value="1"/>
</dbReference>
<dbReference type="InterPro" id="IPR029044">
    <property type="entry name" value="Nucleotide-diphossugar_trans"/>
</dbReference>
<gene>
    <name evidence="1" type="ORF">E7Y31_03280</name>
</gene>
<dbReference type="EMBL" id="SSXH01000041">
    <property type="protein sequence ID" value="THJ75811.1"/>
    <property type="molecule type" value="Genomic_DNA"/>
</dbReference>
<evidence type="ECO:0000313" key="2">
    <source>
        <dbReference type="Proteomes" id="UP000305282"/>
    </source>
</evidence>
<comment type="caution">
    <text evidence="1">The sequence shown here is derived from an EMBL/GenBank/DDBJ whole genome shotgun (WGS) entry which is preliminary data.</text>
</comment>
<protein>
    <submittedName>
        <fullName evidence="1">Uncharacterized protein</fullName>
    </submittedName>
</protein>
<organism evidence="1 2">
    <name type="scientific">Candidatus Frankia alpina</name>
    <dbReference type="NCBI Taxonomy" id="2699483"/>
    <lineage>
        <taxon>Bacteria</taxon>
        <taxon>Bacillati</taxon>
        <taxon>Actinomycetota</taxon>
        <taxon>Actinomycetes</taxon>
        <taxon>Frankiales</taxon>
        <taxon>Frankiaceae</taxon>
        <taxon>Frankia</taxon>
    </lineage>
</organism>
<dbReference type="OrthoDB" id="6679586at2"/>
<sequence length="121" mass="13249">MGGYLTTPVPTLYREQEAAGRAGIAPWLDYPRDQLVEVVATGSACIVIHRTVLEKLAAEHGPTWYTPIGDPQTGKRLSEDLSFCIRARAAGWPTHVDTRVKTTHLKHLWLGKHNAAVAVPA</sequence>